<keyword evidence="1" id="KW-0805">Transcription regulation</keyword>
<dbReference type="Pfam" id="PF16859">
    <property type="entry name" value="TetR_C_11"/>
    <property type="match status" value="1"/>
</dbReference>
<dbReference type="InterPro" id="IPR009057">
    <property type="entry name" value="Homeodomain-like_sf"/>
</dbReference>
<feature type="compositionally biased region" description="Pro residues" evidence="5">
    <location>
        <begin position="1"/>
        <end position="24"/>
    </location>
</feature>
<proteinExistence type="predicted"/>
<dbReference type="InterPro" id="IPR011075">
    <property type="entry name" value="TetR_C"/>
</dbReference>
<keyword evidence="8" id="KW-1185">Reference proteome</keyword>
<dbReference type="SUPFAM" id="SSF46689">
    <property type="entry name" value="Homeodomain-like"/>
    <property type="match status" value="1"/>
</dbReference>
<dbReference type="EMBL" id="BAAANS010000006">
    <property type="protein sequence ID" value="GAA2089850.1"/>
    <property type="molecule type" value="Genomic_DNA"/>
</dbReference>
<dbReference type="InterPro" id="IPR001647">
    <property type="entry name" value="HTH_TetR"/>
</dbReference>
<keyword evidence="2 4" id="KW-0238">DNA-binding</keyword>
<keyword evidence="3" id="KW-0804">Transcription</keyword>
<dbReference type="InterPro" id="IPR050109">
    <property type="entry name" value="HTH-type_TetR-like_transc_reg"/>
</dbReference>
<dbReference type="Proteomes" id="UP001500897">
    <property type="component" value="Unassembled WGS sequence"/>
</dbReference>
<organism evidence="7 8">
    <name type="scientific">Kitasatospora saccharophila</name>
    <dbReference type="NCBI Taxonomy" id="407973"/>
    <lineage>
        <taxon>Bacteria</taxon>
        <taxon>Bacillati</taxon>
        <taxon>Actinomycetota</taxon>
        <taxon>Actinomycetes</taxon>
        <taxon>Kitasatosporales</taxon>
        <taxon>Streptomycetaceae</taxon>
        <taxon>Kitasatospora</taxon>
    </lineage>
</organism>
<feature type="DNA-binding region" description="H-T-H motif" evidence="4">
    <location>
        <begin position="57"/>
        <end position="76"/>
    </location>
</feature>
<feature type="region of interest" description="Disordered" evidence="5">
    <location>
        <begin position="1"/>
        <end position="33"/>
    </location>
</feature>
<evidence type="ECO:0000256" key="3">
    <source>
        <dbReference type="ARBA" id="ARBA00023163"/>
    </source>
</evidence>
<evidence type="ECO:0000256" key="2">
    <source>
        <dbReference type="ARBA" id="ARBA00023125"/>
    </source>
</evidence>
<sequence length="215" mass="22684">MNSQPPEPPPAPAPAPTPGPPPAEPVRRTGGRSARVCAAVHRAVTELIAEGGADQVSIPAVAARAGVNPTSVYRRWGDLNGLLADVTATRLAPEDPPPDTGDLRTDLLQWAERSRASVTTPETLALVRHAVGQLACADSGSTPRMAARERQLATILARAAERGEPAPTLRQGVDHLLAPLYFRVILNLGPIEPADVHRLVDDLLHHHTGTCAPTT</sequence>
<name>A0ABN2WFW0_9ACTN</name>
<evidence type="ECO:0000256" key="5">
    <source>
        <dbReference type="SAM" id="MobiDB-lite"/>
    </source>
</evidence>
<feature type="domain" description="HTH tetR-type" evidence="6">
    <location>
        <begin position="34"/>
        <end position="94"/>
    </location>
</feature>
<evidence type="ECO:0000259" key="6">
    <source>
        <dbReference type="PROSITE" id="PS50977"/>
    </source>
</evidence>
<dbReference type="Pfam" id="PF00440">
    <property type="entry name" value="TetR_N"/>
    <property type="match status" value="1"/>
</dbReference>
<evidence type="ECO:0000313" key="7">
    <source>
        <dbReference type="EMBL" id="GAA2089850.1"/>
    </source>
</evidence>
<gene>
    <name evidence="7" type="ORF">GCM10009759_12970</name>
</gene>
<dbReference type="PANTHER" id="PTHR30055:SF148">
    <property type="entry name" value="TETR-FAMILY TRANSCRIPTIONAL REGULATOR"/>
    <property type="match status" value="1"/>
</dbReference>
<dbReference type="PROSITE" id="PS50977">
    <property type="entry name" value="HTH_TETR_2"/>
    <property type="match status" value="1"/>
</dbReference>
<evidence type="ECO:0000313" key="8">
    <source>
        <dbReference type="Proteomes" id="UP001500897"/>
    </source>
</evidence>
<dbReference type="Gene3D" id="1.10.10.60">
    <property type="entry name" value="Homeodomain-like"/>
    <property type="match status" value="1"/>
</dbReference>
<comment type="caution">
    <text evidence="7">The sequence shown here is derived from an EMBL/GenBank/DDBJ whole genome shotgun (WGS) entry which is preliminary data.</text>
</comment>
<accession>A0ABN2WFW0</accession>
<reference evidence="7 8" key="1">
    <citation type="journal article" date="2019" name="Int. J. Syst. Evol. Microbiol.">
        <title>The Global Catalogue of Microorganisms (GCM) 10K type strain sequencing project: providing services to taxonomists for standard genome sequencing and annotation.</title>
        <authorList>
            <consortium name="The Broad Institute Genomics Platform"/>
            <consortium name="The Broad Institute Genome Sequencing Center for Infectious Disease"/>
            <person name="Wu L."/>
            <person name="Ma J."/>
        </authorList>
    </citation>
    <scope>NUCLEOTIDE SEQUENCE [LARGE SCALE GENOMIC DNA]</scope>
    <source>
        <strain evidence="7 8">JCM 14559</strain>
    </source>
</reference>
<dbReference type="PANTHER" id="PTHR30055">
    <property type="entry name" value="HTH-TYPE TRANSCRIPTIONAL REGULATOR RUTR"/>
    <property type="match status" value="1"/>
</dbReference>
<dbReference type="Gene3D" id="1.10.357.10">
    <property type="entry name" value="Tetracycline Repressor, domain 2"/>
    <property type="match status" value="1"/>
</dbReference>
<dbReference type="SUPFAM" id="SSF48498">
    <property type="entry name" value="Tetracyclin repressor-like, C-terminal domain"/>
    <property type="match status" value="1"/>
</dbReference>
<evidence type="ECO:0000256" key="4">
    <source>
        <dbReference type="PROSITE-ProRule" id="PRU00335"/>
    </source>
</evidence>
<protein>
    <submittedName>
        <fullName evidence="7">TetR/AcrR family transcriptional regulator</fullName>
    </submittedName>
</protein>
<dbReference type="InterPro" id="IPR036271">
    <property type="entry name" value="Tet_transcr_reg_TetR-rel_C_sf"/>
</dbReference>
<dbReference type="RefSeq" id="WP_344550830.1">
    <property type="nucleotide sequence ID" value="NZ_BAAANS010000006.1"/>
</dbReference>
<evidence type="ECO:0000256" key="1">
    <source>
        <dbReference type="ARBA" id="ARBA00023015"/>
    </source>
</evidence>